<evidence type="ECO:0000313" key="2">
    <source>
        <dbReference type="Proteomes" id="UP000004994"/>
    </source>
</evidence>
<dbReference type="InParanoid" id="A0A3Q7FKL2"/>
<reference evidence="1" key="2">
    <citation type="submission" date="2019-01" db="UniProtKB">
        <authorList>
            <consortium name="EnsemblPlants"/>
        </authorList>
    </citation>
    <scope>IDENTIFICATION</scope>
    <source>
        <strain evidence="1">cv. Heinz 1706</strain>
    </source>
</reference>
<accession>A0A3Q7FKL2</accession>
<dbReference type="EnsemblPlants" id="Solyc03g083190.2.1">
    <property type="protein sequence ID" value="Solyc03g083190.2.1"/>
    <property type="gene ID" value="Solyc03g083190.2"/>
</dbReference>
<protein>
    <submittedName>
        <fullName evidence="1">Uncharacterized protein</fullName>
    </submittedName>
</protein>
<dbReference type="Gramene" id="Solyc03g083190.2.1">
    <property type="protein sequence ID" value="Solyc03g083190.2.1"/>
    <property type="gene ID" value="Solyc03g083190.2"/>
</dbReference>
<sequence length="240" mass="26902">MEMLETPWKMNYEVNGTNLAEIEGGEVATTNLLSCNGPEFVMQLSFHVKDSNGLKSEINFLRNKILLRGTCSPEGKECIEVILEKLEADGYGITENFETLSHVSVRRLGRLLPDAQTDAGFNRTLSKVDPPIPFVLATFSFTYLYISRTTLRTTIVWENQILKHQERTTPSSIDILDAEQCLELDIEGALPKDVDAGHEPPEEITAVVCPASFTSANASKNLDQEIHHERKFCDDSRDQI</sequence>
<organism evidence="1">
    <name type="scientific">Solanum lycopersicum</name>
    <name type="common">Tomato</name>
    <name type="synonym">Lycopersicon esculentum</name>
    <dbReference type="NCBI Taxonomy" id="4081"/>
    <lineage>
        <taxon>Eukaryota</taxon>
        <taxon>Viridiplantae</taxon>
        <taxon>Streptophyta</taxon>
        <taxon>Embryophyta</taxon>
        <taxon>Tracheophyta</taxon>
        <taxon>Spermatophyta</taxon>
        <taxon>Magnoliopsida</taxon>
        <taxon>eudicotyledons</taxon>
        <taxon>Gunneridae</taxon>
        <taxon>Pentapetalae</taxon>
        <taxon>asterids</taxon>
        <taxon>lamiids</taxon>
        <taxon>Solanales</taxon>
        <taxon>Solanaceae</taxon>
        <taxon>Solanoideae</taxon>
        <taxon>Solaneae</taxon>
        <taxon>Solanum</taxon>
        <taxon>Solanum subgen. Lycopersicon</taxon>
    </lineage>
</organism>
<dbReference type="PANTHER" id="PTHR33566:SF1">
    <property type="entry name" value="EN_SPM-LIKE TRANSPOSON-RELATED"/>
    <property type="match status" value="1"/>
</dbReference>
<dbReference type="AlphaFoldDB" id="A0A3Q7FKL2"/>
<name>A0A3Q7FKL2_SOLLC</name>
<dbReference type="PANTHER" id="PTHR33566">
    <property type="entry name" value="EN/SPM-LIKE TRANSPOSON-RELATED"/>
    <property type="match status" value="1"/>
</dbReference>
<reference evidence="1" key="1">
    <citation type="journal article" date="2012" name="Nature">
        <title>The tomato genome sequence provides insights into fleshy fruit evolution.</title>
        <authorList>
            <consortium name="Tomato Genome Consortium"/>
        </authorList>
    </citation>
    <scope>NUCLEOTIDE SEQUENCE [LARGE SCALE GENOMIC DNA]</scope>
    <source>
        <strain evidence="1">cv. Heinz 1706</strain>
    </source>
</reference>
<evidence type="ECO:0000313" key="1">
    <source>
        <dbReference type="EnsemblPlants" id="Solyc03g083190.2.1"/>
    </source>
</evidence>
<proteinExistence type="predicted"/>
<dbReference type="Proteomes" id="UP000004994">
    <property type="component" value="Chromosome 3"/>
</dbReference>
<keyword evidence="2" id="KW-1185">Reference proteome</keyword>